<dbReference type="OrthoDB" id="406838at2759"/>
<keyword evidence="3" id="KW-0378">Hydrolase</keyword>
<dbReference type="GO" id="GO:0031012">
    <property type="term" value="C:extracellular matrix"/>
    <property type="evidence" value="ECO:0007669"/>
    <property type="project" value="InterPro"/>
</dbReference>
<dbReference type="Gene3D" id="3.40.390.10">
    <property type="entry name" value="Collagenase (Catalytic Domain)"/>
    <property type="match status" value="2"/>
</dbReference>
<evidence type="ECO:0000256" key="3">
    <source>
        <dbReference type="ARBA" id="ARBA00022801"/>
    </source>
</evidence>
<dbReference type="OMA" id="DFPRELH"/>
<evidence type="ECO:0000256" key="5">
    <source>
        <dbReference type="SAM" id="SignalP"/>
    </source>
</evidence>
<gene>
    <name evidence="7" type="ORF">ACOC_LOCUS12862</name>
</gene>
<keyword evidence="4" id="KW-0862">Zinc</keyword>
<feature type="signal peptide" evidence="5">
    <location>
        <begin position="1"/>
        <end position="21"/>
    </location>
</feature>
<dbReference type="Pfam" id="PF00413">
    <property type="entry name" value="Peptidase_M10"/>
    <property type="match status" value="1"/>
</dbReference>
<dbReference type="Gene3D" id="2.110.10.10">
    <property type="entry name" value="Hemopexin-like domain"/>
    <property type="match status" value="1"/>
</dbReference>
<accession>A0A158PMJ1</accession>
<sequence length="380" mass="43485">MRLLLTVTTLMLVILHRLCDGGAPGTSGLLDKLKVKTIIEKEAKQYLATFGYMSQPKALNEGSQKSQFPNEEDLKTALLRFQKAFLLYQSGIVDLPTHSKISEYRCGNKDMSDGQQLRGNSFLHLAACDEAFEKWRQVADIDFLETNNATKADISGISLYHTLLHEIGHTLGLQHNFYRGSIMYPMLKPALVPYSFLDKIPNVDKLSLRRLYVTKDEWMVFYENNVYRIKGRKFVDNGRKIQDVFPKAPGFVNATVTSGNLVLLFVERTIYGYEYDGVTFSEAPDFPRELHERVLFYPQAAFPLTNGSVILLSGNVFATYSVLDNVPTFLNDKTRYFPNLPNDLRSGVLEDLRNSNRYWMFDEKTVSEKYRGIVPLFLYN</sequence>
<dbReference type="AlphaFoldDB" id="A0A158PMJ1"/>
<dbReference type="GO" id="GO:0008270">
    <property type="term" value="F:zinc ion binding"/>
    <property type="evidence" value="ECO:0007669"/>
    <property type="project" value="InterPro"/>
</dbReference>
<evidence type="ECO:0000313" key="8">
    <source>
        <dbReference type="Proteomes" id="UP000267027"/>
    </source>
</evidence>
<reference evidence="7 8" key="2">
    <citation type="submission" date="2018-11" db="EMBL/GenBank/DDBJ databases">
        <authorList>
            <consortium name="Pathogen Informatics"/>
        </authorList>
    </citation>
    <scope>NUCLEOTIDE SEQUENCE [LARGE SCALE GENOMIC DNA]</scope>
    <source>
        <strain evidence="7 8">Costa Rica</strain>
    </source>
</reference>
<keyword evidence="1" id="KW-0645">Protease</keyword>
<dbReference type="Proteomes" id="UP000267027">
    <property type="component" value="Unassembled WGS sequence"/>
</dbReference>
<dbReference type="SUPFAM" id="SSF47090">
    <property type="entry name" value="PGBD-like"/>
    <property type="match status" value="1"/>
</dbReference>
<proteinExistence type="predicted"/>
<dbReference type="GO" id="GO:0006508">
    <property type="term" value="P:proteolysis"/>
    <property type="evidence" value="ECO:0007669"/>
    <property type="project" value="UniProtKB-KW"/>
</dbReference>
<evidence type="ECO:0000256" key="4">
    <source>
        <dbReference type="ARBA" id="ARBA00022833"/>
    </source>
</evidence>
<dbReference type="PANTHER" id="PTHR10201:SF284">
    <property type="entry name" value="PEPTIDASE METALLOPEPTIDASE DOMAIN-CONTAINING PROTEIN"/>
    <property type="match status" value="1"/>
</dbReference>
<dbReference type="GO" id="GO:0030198">
    <property type="term" value="P:extracellular matrix organization"/>
    <property type="evidence" value="ECO:0007669"/>
    <property type="project" value="TreeGrafter"/>
</dbReference>
<feature type="domain" description="Peptidase M10 metallopeptidase" evidence="6">
    <location>
        <begin position="156"/>
        <end position="212"/>
    </location>
</feature>
<dbReference type="InterPro" id="IPR036375">
    <property type="entry name" value="Hemopexin-like_dom_sf"/>
</dbReference>
<dbReference type="GO" id="GO:0030574">
    <property type="term" value="P:collagen catabolic process"/>
    <property type="evidence" value="ECO:0007669"/>
    <property type="project" value="TreeGrafter"/>
</dbReference>
<dbReference type="STRING" id="334426.A0A158PMJ1"/>
<dbReference type="SUPFAM" id="SSF55486">
    <property type="entry name" value="Metalloproteases ('zincins'), catalytic domain"/>
    <property type="match status" value="1"/>
</dbReference>
<evidence type="ECO:0000256" key="2">
    <source>
        <dbReference type="ARBA" id="ARBA00022723"/>
    </source>
</evidence>
<dbReference type="InterPro" id="IPR036365">
    <property type="entry name" value="PGBD-like_sf"/>
</dbReference>
<dbReference type="InterPro" id="IPR001818">
    <property type="entry name" value="Pept_M10_metallopeptidase"/>
</dbReference>
<dbReference type="PANTHER" id="PTHR10201">
    <property type="entry name" value="MATRIX METALLOPROTEINASE"/>
    <property type="match status" value="1"/>
</dbReference>
<dbReference type="WBParaSite" id="ACOC_0001286101-mRNA-1">
    <property type="protein sequence ID" value="ACOC_0001286101-mRNA-1"/>
    <property type="gene ID" value="ACOC_0001286101"/>
</dbReference>
<organism evidence="9">
    <name type="scientific">Angiostrongylus costaricensis</name>
    <name type="common">Nematode worm</name>
    <dbReference type="NCBI Taxonomy" id="334426"/>
    <lineage>
        <taxon>Eukaryota</taxon>
        <taxon>Metazoa</taxon>
        <taxon>Ecdysozoa</taxon>
        <taxon>Nematoda</taxon>
        <taxon>Chromadorea</taxon>
        <taxon>Rhabditida</taxon>
        <taxon>Rhabditina</taxon>
        <taxon>Rhabditomorpha</taxon>
        <taxon>Strongyloidea</taxon>
        <taxon>Metastrongylidae</taxon>
        <taxon>Angiostrongylus</taxon>
    </lineage>
</organism>
<dbReference type="InterPro" id="IPR024079">
    <property type="entry name" value="MetalloPept_cat_dom_sf"/>
</dbReference>
<keyword evidence="8" id="KW-1185">Reference proteome</keyword>
<keyword evidence="5" id="KW-0732">Signal</keyword>
<feature type="chain" id="PRO_5043135152" evidence="5">
    <location>
        <begin position="22"/>
        <end position="380"/>
    </location>
</feature>
<dbReference type="SUPFAM" id="SSF50923">
    <property type="entry name" value="Hemopexin-like domain"/>
    <property type="match status" value="1"/>
</dbReference>
<dbReference type="GO" id="GO:0004222">
    <property type="term" value="F:metalloendopeptidase activity"/>
    <property type="evidence" value="ECO:0007669"/>
    <property type="project" value="InterPro"/>
</dbReference>
<reference evidence="9" key="1">
    <citation type="submission" date="2016-04" db="UniProtKB">
        <authorList>
            <consortium name="WormBaseParasite"/>
        </authorList>
    </citation>
    <scope>IDENTIFICATION</scope>
</reference>
<evidence type="ECO:0000256" key="1">
    <source>
        <dbReference type="ARBA" id="ARBA00022670"/>
    </source>
</evidence>
<name>A0A158PMJ1_ANGCS</name>
<evidence type="ECO:0000259" key="6">
    <source>
        <dbReference type="Pfam" id="PF00413"/>
    </source>
</evidence>
<evidence type="ECO:0000313" key="9">
    <source>
        <dbReference type="WBParaSite" id="ACOC_0001286101-mRNA-1"/>
    </source>
</evidence>
<dbReference type="EMBL" id="UYYA01005270">
    <property type="protein sequence ID" value="VDM64447.1"/>
    <property type="molecule type" value="Genomic_DNA"/>
</dbReference>
<keyword evidence="2" id="KW-0479">Metal-binding</keyword>
<protein>
    <submittedName>
        <fullName evidence="9">Peptidase_M10 domain-containing protein</fullName>
    </submittedName>
</protein>
<evidence type="ECO:0000313" key="7">
    <source>
        <dbReference type="EMBL" id="VDM64447.1"/>
    </source>
</evidence>